<reference evidence="1" key="1">
    <citation type="journal article" date="2018" name="Genome Biol. Evol.">
        <title>Genomics and development of Lentinus tigrinus, a white-rot wood-decaying mushroom with dimorphic fruiting bodies.</title>
        <authorList>
            <person name="Wu B."/>
            <person name="Xu Z."/>
            <person name="Knudson A."/>
            <person name="Carlson A."/>
            <person name="Chen N."/>
            <person name="Kovaka S."/>
            <person name="LaButti K."/>
            <person name="Lipzen A."/>
            <person name="Pennachio C."/>
            <person name="Riley R."/>
            <person name="Schakwitz W."/>
            <person name="Umezawa K."/>
            <person name="Ohm R.A."/>
            <person name="Grigoriev I.V."/>
            <person name="Nagy L.G."/>
            <person name="Gibbons J."/>
            <person name="Hibbett D."/>
        </authorList>
    </citation>
    <scope>NUCLEOTIDE SEQUENCE [LARGE SCALE GENOMIC DNA]</scope>
    <source>
        <strain evidence="1">ALCF2SS1-6</strain>
    </source>
</reference>
<dbReference type="PROSITE" id="PS51257">
    <property type="entry name" value="PROKAR_LIPOPROTEIN"/>
    <property type="match status" value="1"/>
</dbReference>
<dbReference type="EMBL" id="ML122251">
    <property type="protein sequence ID" value="RPD66195.1"/>
    <property type="molecule type" value="Genomic_DNA"/>
</dbReference>
<evidence type="ECO:0000313" key="2">
    <source>
        <dbReference type="Proteomes" id="UP000313359"/>
    </source>
</evidence>
<keyword evidence="2" id="KW-1185">Reference proteome</keyword>
<dbReference type="AlphaFoldDB" id="A0A5C2SQR4"/>
<dbReference type="Proteomes" id="UP000313359">
    <property type="component" value="Unassembled WGS sequence"/>
</dbReference>
<gene>
    <name evidence="1" type="ORF">L227DRAFT_135812</name>
</gene>
<protein>
    <submittedName>
        <fullName evidence="1">Uncharacterized protein</fullName>
    </submittedName>
</protein>
<sequence length="132" mass="14761">MISWVSRGYAAYSYSTYSCSARIHITTGVLLPGRSCADFPASVGSVRTLRRADCAWNMFCGQTQYACAIFSKAMSVVAFAFEARSSPGKLATIYDHSELIISYSPAVNDRYKSCIFKPSHMYRCVNVENWYT</sequence>
<proteinExistence type="predicted"/>
<evidence type="ECO:0000313" key="1">
    <source>
        <dbReference type="EMBL" id="RPD66195.1"/>
    </source>
</evidence>
<accession>A0A5C2SQR4</accession>
<name>A0A5C2SQR4_9APHY</name>
<organism evidence="1 2">
    <name type="scientific">Lentinus tigrinus ALCF2SS1-6</name>
    <dbReference type="NCBI Taxonomy" id="1328759"/>
    <lineage>
        <taxon>Eukaryota</taxon>
        <taxon>Fungi</taxon>
        <taxon>Dikarya</taxon>
        <taxon>Basidiomycota</taxon>
        <taxon>Agaricomycotina</taxon>
        <taxon>Agaricomycetes</taxon>
        <taxon>Polyporales</taxon>
        <taxon>Polyporaceae</taxon>
        <taxon>Lentinus</taxon>
    </lineage>
</organism>